<evidence type="ECO:0000256" key="3">
    <source>
        <dbReference type="ARBA" id="ARBA00023163"/>
    </source>
</evidence>
<feature type="domain" description="HTH tetR-type" evidence="5">
    <location>
        <begin position="3"/>
        <end position="63"/>
    </location>
</feature>
<dbReference type="SUPFAM" id="SSF46689">
    <property type="entry name" value="Homeodomain-like"/>
    <property type="match status" value="1"/>
</dbReference>
<reference evidence="6 7" key="1">
    <citation type="submission" date="2019-09" db="EMBL/GenBank/DDBJ databases">
        <title>Phylogeny of genus Pseudoclavibacter and closely related genus.</title>
        <authorList>
            <person name="Li Y."/>
        </authorList>
    </citation>
    <scope>NUCLEOTIDE SEQUENCE [LARGE SCALE GENOMIC DNA]</scope>
    <source>
        <strain evidence="6 7">EGI 60007</strain>
    </source>
</reference>
<dbReference type="Pfam" id="PF00440">
    <property type="entry name" value="TetR_N"/>
    <property type="match status" value="1"/>
</dbReference>
<evidence type="ECO:0000259" key="5">
    <source>
        <dbReference type="PROSITE" id="PS50977"/>
    </source>
</evidence>
<dbReference type="OrthoDB" id="9806334at2"/>
<dbReference type="Gene3D" id="1.10.357.10">
    <property type="entry name" value="Tetracycline Repressor, domain 2"/>
    <property type="match status" value="1"/>
</dbReference>
<dbReference type="GO" id="GO:0003700">
    <property type="term" value="F:DNA-binding transcription factor activity"/>
    <property type="evidence" value="ECO:0007669"/>
    <property type="project" value="TreeGrafter"/>
</dbReference>
<dbReference type="GO" id="GO:0000976">
    <property type="term" value="F:transcription cis-regulatory region binding"/>
    <property type="evidence" value="ECO:0007669"/>
    <property type="project" value="TreeGrafter"/>
</dbReference>
<evidence type="ECO:0000256" key="4">
    <source>
        <dbReference type="PROSITE-ProRule" id="PRU00335"/>
    </source>
</evidence>
<dbReference type="PROSITE" id="PS50977">
    <property type="entry name" value="HTH_TETR_2"/>
    <property type="match status" value="1"/>
</dbReference>
<dbReference type="Pfam" id="PF17937">
    <property type="entry name" value="TetR_C_28"/>
    <property type="match status" value="1"/>
</dbReference>
<dbReference type="PRINTS" id="PR00455">
    <property type="entry name" value="HTHTETR"/>
</dbReference>
<accession>A0A6H9WP00</accession>
<gene>
    <name evidence="6" type="ORF">F8O04_11665</name>
</gene>
<dbReference type="Proteomes" id="UP000431744">
    <property type="component" value="Unassembled WGS sequence"/>
</dbReference>
<dbReference type="InterPro" id="IPR009057">
    <property type="entry name" value="Homeodomain-like_sf"/>
</dbReference>
<keyword evidence="2 4" id="KW-0238">DNA-binding</keyword>
<dbReference type="InterPro" id="IPR041479">
    <property type="entry name" value="TetR_CgmR_C"/>
</dbReference>
<evidence type="ECO:0000256" key="1">
    <source>
        <dbReference type="ARBA" id="ARBA00023015"/>
    </source>
</evidence>
<comment type="caution">
    <text evidence="6">The sequence shown here is derived from an EMBL/GenBank/DDBJ whole genome shotgun (WGS) entry which is preliminary data.</text>
</comment>
<name>A0A6H9WP00_9MICO</name>
<dbReference type="PANTHER" id="PTHR30055">
    <property type="entry name" value="HTH-TYPE TRANSCRIPTIONAL REGULATOR RUTR"/>
    <property type="match status" value="1"/>
</dbReference>
<evidence type="ECO:0000313" key="6">
    <source>
        <dbReference type="EMBL" id="KAB1648346.1"/>
    </source>
</evidence>
<organism evidence="6 7">
    <name type="scientific">Pseudoclavibacter endophyticus</name>
    <dbReference type="NCBI Taxonomy" id="1778590"/>
    <lineage>
        <taxon>Bacteria</taxon>
        <taxon>Bacillati</taxon>
        <taxon>Actinomycetota</taxon>
        <taxon>Actinomycetes</taxon>
        <taxon>Micrococcales</taxon>
        <taxon>Microbacteriaceae</taxon>
        <taxon>Pseudoclavibacter</taxon>
    </lineage>
</organism>
<dbReference type="EMBL" id="WBJY01000002">
    <property type="protein sequence ID" value="KAB1648346.1"/>
    <property type="molecule type" value="Genomic_DNA"/>
</dbReference>
<protein>
    <submittedName>
        <fullName evidence="6">TetR/AcrR family transcriptional regulator</fullName>
    </submittedName>
</protein>
<dbReference type="AlphaFoldDB" id="A0A6H9WP00"/>
<evidence type="ECO:0000256" key="2">
    <source>
        <dbReference type="ARBA" id="ARBA00023125"/>
    </source>
</evidence>
<dbReference type="RefSeq" id="WP_158029541.1">
    <property type="nucleotide sequence ID" value="NZ_BMHG01000001.1"/>
</dbReference>
<dbReference type="InterPro" id="IPR050109">
    <property type="entry name" value="HTH-type_TetR-like_transc_reg"/>
</dbReference>
<keyword evidence="3" id="KW-0804">Transcription</keyword>
<evidence type="ECO:0000313" key="7">
    <source>
        <dbReference type="Proteomes" id="UP000431744"/>
    </source>
</evidence>
<dbReference type="PANTHER" id="PTHR30055:SF234">
    <property type="entry name" value="HTH-TYPE TRANSCRIPTIONAL REGULATOR BETI"/>
    <property type="match status" value="1"/>
</dbReference>
<keyword evidence="1" id="KW-0805">Transcription regulation</keyword>
<dbReference type="InterPro" id="IPR001647">
    <property type="entry name" value="HTH_TetR"/>
</dbReference>
<feature type="DNA-binding region" description="H-T-H motif" evidence="4">
    <location>
        <begin position="26"/>
        <end position="45"/>
    </location>
</feature>
<sequence length="187" mass="20015">MAEGTRDRILDALEALLLEDGAPGITLEAVAARAEVSKGGLLYHFPGKEQLLVGAVERLGERVAAQLDTAIANGESIARWYLEPADTESDTDVAMTRSILAVMRSADGAYDEVQRHLVRIMRRYDAHLVAELGDPVKAEIVRLMGDGVYLGQIIGMPAPDPELHRQAIERLLGGDASSGETPGSSSP</sequence>
<proteinExistence type="predicted"/>
<keyword evidence="7" id="KW-1185">Reference proteome</keyword>